<dbReference type="Pfam" id="PF09349">
    <property type="entry name" value="OHCU_decarbox"/>
    <property type="match status" value="1"/>
</dbReference>
<gene>
    <name evidence="4" type="ORF">QBC47DRAFT_434536</name>
</gene>
<evidence type="ECO:0000256" key="1">
    <source>
        <dbReference type="ARBA" id="ARBA00022631"/>
    </source>
</evidence>
<dbReference type="PANTHER" id="PTHR37987">
    <property type="entry name" value="CHROMOSOME 9, WHOLE GENOME SHOTGUN SEQUENCE"/>
    <property type="match status" value="1"/>
</dbReference>
<name>A0AAJ0B4A8_9PEZI</name>
<feature type="region of interest" description="Disordered" evidence="2">
    <location>
        <begin position="84"/>
        <end position="110"/>
    </location>
</feature>
<proteinExistence type="predicted"/>
<sequence>MSLPRIEDLPSLSEDSLREILDLLFEPSPALHALALPTVRTSGGFTSYDGLIDYIGTLLYELAGYHEGDMERKEKLHAILGAHPRLGEPKKETLSKQSREEQRRLQGDTEEAGRLRELNRVYEETFPGLRYVAFVNGRGRGEIMRDMEGRIARGDGREEEREAIRAMCDIAKDRAGKLLRASE</sequence>
<dbReference type="Proteomes" id="UP001239445">
    <property type="component" value="Unassembled WGS sequence"/>
</dbReference>
<feature type="domain" description="Oxo-4-hydroxy-4-carboxy-5-ureidoimidazoline decarboxylase" evidence="3">
    <location>
        <begin position="11"/>
        <end position="175"/>
    </location>
</feature>
<dbReference type="InterPro" id="IPR018020">
    <property type="entry name" value="OHCU_decarboxylase"/>
</dbReference>
<dbReference type="Gene3D" id="1.10.3330.10">
    <property type="entry name" value="Oxo-4-hydroxy-4-carboxy-5-ureidoimidazoline decarboxylase"/>
    <property type="match status" value="1"/>
</dbReference>
<dbReference type="GO" id="GO:0006144">
    <property type="term" value="P:purine nucleobase metabolic process"/>
    <property type="evidence" value="ECO:0007669"/>
    <property type="project" value="UniProtKB-KW"/>
</dbReference>
<dbReference type="AlphaFoldDB" id="A0AAJ0B4A8"/>
<evidence type="ECO:0000313" key="4">
    <source>
        <dbReference type="EMBL" id="KAK1751434.1"/>
    </source>
</evidence>
<reference evidence="4" key="1">
    <citation type="submission" date="2023-06" db="EMBL/GenBank/DDBJ databases">
        <title>Genome-scale phylogeny and comparative genomics of the fungal order Sordariales.</title>
        <authorList>
            <consortium name="Lawrence Berkeley National Laboratory"/>
            <person name="Hensen N."/>
            <person name="Bonometti L."/>
            <person name="Westerberg I."/>
            <person name="Brannstrom I.O."/>
            <person name="Guillou S."/>
            <person name="Cros-Aarteil S."/>
            <person name="Calhoun S."/>
            <person name="Haridas S."/>
            <person name="Kuo A."/>
            <person name="Mondo S."/>
            <person name="Pangilinan J."/>
            <person name="Riley R."/>
            <person name="Labutti K."/>
            <person name="Andreopoulos B."/>
            <person name="Lipzen A."/>
            <person name="Chen C."/>
            <person name="Yanf M."/>
            <person name="Daum C."/>
            <person name="Ng V."/>
            <person name="Clum A."/>
            <person name="Steindorff A."/>
            <person name="Ohm R."/>
            <person name="Martin F."/>
            <person name="Silar P."/>
            <person name="Natvig D."/>
            <person name="Lalanne C."/>
            <person name="Gautier V."/>
            <person name="Ament-Velasquez S.L."/>
            <person name="Kruys A."/>
            <person name="Hutchinson M.I."/>
            <person name="Powell A.J."/>
            <person name="Barry K."/>
            <person name="Miller A.N."/>
            <person name="Grigoriev I.V."/>
            <person name="Debuchy R."/>
            <person name="Gladieux P."/>
            <person name="Thoren M.H."/>
            <person name="Johannesson H."/>
        </authorList>
    </citation>
    <scope>NUCLEOTIDE SEQUENCE</scope>
    <source>
        <strain evidence="4">PSN4</strain>
    </source>
</reference>
<evidence type="ECO:0000313" key="5">
    <source>
        <dbReference type="Proteomes" id="UP001239445"/>
    </source>
</evidence>
<feature type="compositionally biased region" description="Basic and acidic residues" evidence="2">
    <location>
        <begin position="85"/>
        <end position="110"/>
    </location>
</feature>
<keyword evidence="5" id="KW-1185">Reference proteome</keyword>
<dbReference type="PANTHER" id="PTHR37987:SF1">
    <property type="entry name" value="OXO-4-HYDROXY-4-CARBOXY-5-UREIDOIMIDAZOLINE DECARBOXYLASE DOMAIN-CONTAINING PROTEIN"/>
    <property type="match status" value="1"/>
</dbReference>
<dbReference type="EMBL" id="MU839842">
    <property type="protein sequence ID" value="KAK1751434.1"/>
    <property type="molecule type" value="Genomic_DNA"/>
</dbReference>
<evidence type="ECO:0000259" key="3">
    <source>
        <dbReference type="Pfam" id="PF09349"/>
    </source>
</evidence>
<comment type="caution">
    <text evidence="4">The sequence shown here is derived from an EMBL/GenBank/DDBJ whole genome shotgun (WGS) entry which is preliminary data.</text>
</comment>
<dbReference type="SUPFAM" id="SSF158694">
    <property type="entry name" value="UraD-Like"/>
    <property type="match status" value="1"/>
</dbReference>
<organism evidence="4 5">
    <name type="scientific">Echria macrotheca</name>
    <dbReference type="NCBI Taxonomy" id="438768"/>
    <lineage>
        <taxon>Eukaryota</taxon>
        <taxon>Fungi</taxon>
        <taxon>Dikarya</taxon>
        <taxon>Ascomycota</taxon>
        <taxon>Pezizomycotina</taxon>
        <taxon>Sordariomycetes</taxon>
        <taxon>Sordariomycetidae</taxon>
        <taxon>Sordariales</taxon>
        <taxon>Schizotheciaceae</taxon>
        <taxon>Echria</taxon>
    </lineage>
</organism>
<dbReference type="InterPro" id="IPR036778">
    <property type="entry name" value="OHCU_decarboxylase_sf"/>
</dbReference>
<keyword evidence="1" id="KW-0659">Purine metabolism</keyword>
<protein>
    <submittedName>
        <fullName evidence="4">Oxo-4-hydroxy-4-carboxy-5-ureidoimidazoline decarboxylase</fullName>
    </submittedName>
</protein>
<accession>A0AAJ0B4A8</accession>
<evidence type="ECO:0000256" key="2">
    <source>
        <dbReference type="SAM" id="MobiDB-lite"/>
    </source>
</evidence>